<accession>E8X844</accession>
<dbReference type="GO" id="GO:0016020">
    <property type="term" value="C:membrane"/>
    <property type="evidence" value="ECO:0007669"/>
    <property type="project" value="InterPro"/>
</dbReference>
<name>E8X844_GRATM</name>
<keyword evidence="4" id="KW-0812">Transmembrane</keyword>
<keyword evidence="7" id="KW-1185">Reference proteome</keyword>
<evidence type="ECO:0000256" key="3">
    <source>
        <dbReference type="ARBA" id="ARBA00023012"/>
    </source>
</evidence>
<feature type="transmembrane region" description="Helical" evidence="4">
    <location>
        <begin position="93"/>
        <end position="108"/>
    </location>
</feature>
<proteinExistence type="predicted"/>
<dbReference type="GO" id="GO:0046983">
    <property type="term" value="F:protein dimerization activity"/>
    <property type="evidence" value="ECO:0007669"/>
    <property type="project" value="InterPro"/>
</dbReference>
<reference evidence="7" key="1">
    <citation type="submission" date="2011-01" db="EMBL/GenBank/DDBJ databases">
        <title>Complete sequence of plasmid5 of Acidobacterium sp. MP5ACTX9.</title>
        <authorList>
            <consortium name="US DOE Joint Genome Institute"/>
            <person name="Lucas S."/>
            <person name="Copeland A."/>
            <person name="Lapidus A."/>
            <person name="Cheng J.-F."/>
            <person name="Goodwin L."/>
            <person name="Pitluck S."/>
            <person name="Teshima H."/>
            <person name="Detter J.C."/>
            <person name="Han C."/>
            <person name="Tapia R."/>
            <person name="Land M."/>
            <person name="Hauser L."/>
            <person name="Kyrpides N."/>
            <person name="Ivanova N."/>
            <person name="Ovchinnikova G."/>
            <person name="Pagani I."/>
            <person name="Rawat S.R."/>
            <person name="Mannisto M."/>
            <person name="Haggblom M.M."/>
            <person name="Woyke T."/>
        </authorList>
    </citation>
    <scope>NUCLEOTIDE SEQUENCE [LARGE SCALE GENOMIC DNA]</scope>
    <source>
        <strain evidence="7">MP5ACTX9</strain>
        <plasmid evidence="7">Plasmid pACIX905</plasmid>
    </source>
</reference>
<dbReference type="InterPro" id="IPR036890">
    <property type="entry name" value="HATPase_C_sf"/>
</dbReference>
<dbReference type="EMBL" id="CP002485">
    <property type="protein sequence ID" value="ADW71628.1"/>
    <property type="molecule type" value="Genomic_DNA"/>
</dbReference>
<keyword evidence="2 6" id="KW-0418">Kinase</keyword>
<evidence type="ECO:0000256" key="2">
    <source>
        <dbReference type="ARBA" id="ARBA00022777"/>
    </source>
</evidence>
<dbReference type="Gene3D" id="1.20.5.1930">
    <property type="match status" value="1"/>
</dbReference>
<dbReference type="InterPro" id="IPR011712">
    <property type="entry name" value="Sig_transdc_His_kin_sub3_dim/P"/>
</dbReference>
<dbReference type="KEGG" id="acm:AciX9_4701"/>
<sequence>MDRNRTHGGVNVIGMLRDETRLLRWGSLLYSVFWFAEPIHRRSFAVWTVFLVFYGIFLTGYLRVLRGSRREQRFWLTVLFLLGYLYYPFNPNAGGEFVFAVVVSSFFLRQGTISSAFRRFAVILAAQAAGLFLETWWLHLPWSVAQSVVFFMVVIGLSNFSFARQVFVSGQLRKANEEIEYLTQQAERERIARDLHDLLGHTLTVIAVKSDVANRLFSLQPDVAHREIAEVEATAREALHEVRSAVTGYRAEGVEAEVSKTRNALGSAGVQLYTKMDFVDLSPLESDLLCFVLREATTNILRHAYATECRVEVSKDSLIRLTIEDDGLGKQGADGNGIDGMRERLRHARGSLVIDGSPLGGMRLLAELPASLESRTRDFETGGRL</sequence>
<evidence type="ECO:0000259" key="5">
    <source>
        <dbReference type="Pfam" id="PF07730"/>
    </source>
</evidence>
<keyword evidence="4" id="KW-0472">Membrane</keyword>
<evidence type="ECO:0000313" key="6">
    <source>
        <dbReference type="EMBL" id="ADW71628.1"/>
    </source>
</evidence>
<evidence type="ECO:0000313" key="7">
    <source>
        <dbReference type="Proteomes" id="UP000000343"/>
    </source>
</evidence>
<dbReference type="Gene3D" id="3.30.565.10">
    <property type="entry name" value="Histidine kinase-like ATPase, C-terminal domain"/>
    <property type="match status" value="1"/>
</dbReference>
<dbReference type="CDD" id="cd16917">
    <property type="entry name" value="HATPase_UhpB-NarQ-NarX-like"/>
    <property type="match status" value="1"/>
</dbReference>
<dbReference type="AlphaFoldDB" id="E8X844"/>
<keyword evidence="4" id="KW-1133">Transmembrane helix</keyword>
<feature type="domain" description="Signal transduction histidine kinase subgroup 3 dimerisation and phosphoacceptor" evidence="5">
    <location>
        <begin position="187"/>
        <end position="251"/>
    </location>
</feature>
<dbReference type="RefSeq" id="WP_013573346.1">
    <property type="nucleotide sequence ID" value="NC_015060.1"/>
</dbReference>
<keyword evidence="6" id="KW-0614">Plasmid</keyword>
<dbReference type="HOGENOM" id="CLU_000445_20_8_0"/>
<keyword evidence="3" id="KW-0902">Two-component regulatory system</keyword>
<dbReference type="Pfam" id="PF07730">
    <property type="entry name" value="HisKA_3"/>
    <property type="match status" value="1"/>
</dbReference>
<keyword evidence="1" id="KW-0808">Transferase</keyword>
<dbReference type="OrthoDB" id="9797605at2"/>
<geneLocation type="plasmid" evidence="6 7">
    <name>pACIX905</name>
</geneLocation>
<evidence type="ECO:0000256" key="1">
    <source>
        <dbReference type="ARBA" id="ARBA00022679"/>
    </source>
</evidence>
<dbReference type="SUPFAM" id="SSF55874">
    <property type="entry name" value="ATPase domain of HSP90 chaperone/DNA topoisomerase II/histidine kinase"/>
    <property type="match status" value="1"/>
</dbReference>
<dbReference type="GO" id="GO:0000155">
    <property type="term" value="F:phosphorelay sensor kinase activity"/>
    <property type="evidence" value="ECO:0007669"/>
    <property type="project" value="InterPro"/>
</dbReference>
<gene>
    <name evidence="6" type="ordered locus">AciX9_4701</name>
</gene>
<dbReference type="Proteomes" id="UP000000343">
    <property type="component" value="Plasmid pACIX905"/>
</dbReference>
<feature type="transmembrane region" description="Helical" evidence="4">
    <location>
        <begin position="45"/>
        <end position="65"/>
    </location>
</feature>
<dbReference type="PANTHER" id="PTHR24421">
    <property type="entry name" value="NITRATE/NITRITE SENSOR PROTEIN NARX-RELATED"/>
    <property type="match status" value="1"/>
</dbReference>
<feature type="transmembrane region" description="Helical" evidence="4">
    <location>
        <begin position="144"/>
        <end position="163"/>
    </location>
</feature>
<feature type="transmembrane region" description="Helical" evidence="4">
    <location>
        <begin position="120"/>
        <end position="138"/>
    </location>
</feature>
<protein>
    <submittedName>
        <fullName evidence="6">Integral membrane sensor signal transduction histidine kinase</fullName>
    </submittedName>
</protein>
<dbReference type="PANTHER" id="PTHR24421:SF63">
    <property type="entry name" value="SENSOR HISTIDINE KINASE DESK"/>
    <property type="match status" value="1"/>
</dbReference>
<organism evidence="7">
    <name type="scientific">Granulicella tundricola (strain ATCC BAA-1859 / DSM 23138 / MP5ACTX9)</name>
    <dbReference type="NCBI Taxonomy" id="1198114"/>
    <lineage>
        <taxon>Bacteria</taxon>
        <taxon>Pseudomonadati</taxon>
        <taxon>Acidobacteriota</taxon>
        <taxon>Terriglobia</taxon>
        <taxon>Terriglobales</taxon>
        <taxon>Acidobacteriaceae</taxon>
        <taxon>Granulicella</taxon>
    </lineage>
</organism>
<dbReference type="InterPro" id="IPR050482">
    <property type="entry name" value="Sensor_HK_TwoCompSys"/>
</dbReference>
<evidence type="ECO:0000256" key="4">
    <source>
        <dbReference type="SAM" id="Phobius"/>
    </source>
</evidence>